<name>A0A7E4UZK2_PANRE</name>
<dbReference type="AlphaFoldDB" id="A0A7E4UZK2"/>
<proteinExistence type="predicted"/>
<dbReference type="Proteomes" id="UP000492821">
    <property type="component" value="Unassembled WGS sequence"/>
</dbReference>
<organism evidence="3 4">
    <name type="scientific">Panagrellus redivivus</name>
    <name type="common">Microworm</name>
    <dbReference type="NCBI Taxonomy" id="6233"/>
    <lineage>
        <taxon>Eukaryota</taxon>
        <taxon>Metazoa</taxon>
        <taxon>Ecdysozoa</taxon>
        <taxon>Nematoda</taxon>
        <taxon>Chromadorea</taxon>
        <taxon>Rhabditida</taxon>
        <taxon>Tylenchina</taxon>
        <taxon>Panagrolaimomorpha</taxon>
        <taxon>Panagrolaimoidea</taxon>
        <taxon>Panagrolaimidae</taxon>
        <taxon>Panagrellus</taxon>
    </lineage>
</organism>
<dbReference type="WBParaSite" id="Pan_g14443.t1">
    <property type="protein sequence ID" value="Pan_g14443.t1"/>
    <property type="gene ID" value="Pan_g14443"/>
</dbReference>
<reference evidence="3" key="1">
    <citation type="journal article" date="2013" name="Genetics">
        <title>The draft genome and transcriptome of Panagrellus redivivus are shaped by the harsh demands of a free-living lifestyle.</title>
        <authorList>
            <person name="Srinivasan J."/>
            <person name="Dillman A.R."/>
            <person name="Macchietto M.G."/>
            <person name="Heikkinen L."/>
            <person name="Lakso M."/>
            <person name="Fracchia K.M."/>
            <person name="Antoshechkin I."/>
            <person name="Mortazavi A."/>
            <person name="Wong G."/>
            <person name="Sternberg P.W."/>
        </authorList>
    </citation>
    <scope>NUCLEOTIDE SEQUENCE [LARGE SCALE GENOMIC DNA]</scope>
    <source>
        <strain evidence="3">MT8872</strain>
    </source>
</reference>
<protein>
    <submittedName>
        <fullName evidence="4">Macrophage-expressed gene 1 protein</fullName>
    </submittedName>
</protein>
<feature type="domain" description="MACPF" evidence="2">
    <location>
        <begin position="41"/>
        <end position="373"/>
    </location>
</feature>
<sequence length="673" mass="76112">MKLHSLVTIVVLLHSSNAEYADSSEELDAQATRNAYISSFVISPLSICHVVDSMLDLKYQSVNVSLAGMLGRSYDLLTDKSYYPILQESFTSCQKTPDSRFYIPNNYRVMFLMQRYIDMSAQLSTTFSEATESTTAGGTVSGGGTGKKFAGSGTGSANYQHTKKTMEQEGNAMYHMSVINKMYRLTGDMSAPFTKAFESRLKAVIDAIQKENALKARYLVERIISDFGTHVTMEALVGTHMEYRAYVKKSAVSVDESTKTSVSGQATAELQNAKGGGVGAFNKADNDRSSEESFSMNVEAFVVGGAELKKLNNPTEAFDDTYPVAISRSVYPIYMMMDSGNLEHLINNTIDMDIEAELRRHFEHATHEYFERNQINGCTNKNKINYDFQVCLELSFTFYTYTLGGIIQKCEPYPESDIYNSQWPLLKQHWNIKENRICPSNLVQTEIISFDYVLPDVHISNITELSFNDTSNNQTKRVEIHTDVVFRERVHLKTYWCGLEKGYASIGFGGYFDHNQVNNFIGERDCPSDTPKVTLFHGTTFCLTETIFGNTSELTLLYSNRNRIINCPHGHSKQLITVINFEKIYACILKRNAHYHLDTPAILKGPYLDKRYAMDLYDQDASCLNVLHLSCFQNFFNCILTVYCYVSSIKNSNFVINRGSKNPWFFAFLVQAL</sequence>
<dbReference type="Pfam" id="PF01823">
    <property type="entry name" value="MACPF"/>
    <property type="match status" value="1"/>
</dbReference>
<dbReference type="InterPro" id="IPR020864">
    <property type="entry name" value="MACPF"/>
</dbReference>
<dbReference type="PROSITE" id="PS51412">
    <property type="entry name" value="MACPF_2"/>
    <property type="match status" value="1"/>
</dbReference>
<accession>A0A7E4UZK2</accession>
<reference evidence="4" key="2">
    <citation type="submission" date="2020-10" db="UniProtKB">
        <authorList>
            <consortium name="WormBaseParasite"/>
        </authorList>
    </citation>
    <scope>IDENTIFICATION</scope>
</reference>
<evidence type="ECO:0000256" key="1">
    <source>
        <dbReference type="SAM" id="SignalP"/>
    </source>
</evidence>
<evidence type="ECO:0000259" key="2">
    <source>
        <dbReference type="PROSITE" id="PS51412"/>
    </source>
</evidence>
<evidence type="ECO:0000313" key="4">
    <source>
        <dbReference type="WBParaSite" id="Pan_g14443.t1"/>
    </source>
</evidence>
<keyword evidence="3" id="KW-1185">Reference proteome</keyword>
<feature type="signal peptide" evidence="1">
    <location>
        <begin position="1"/>
        <end position="18"/>
    </location>
</feature>
<evidence type="ECO:0000313" key="3">
    <source>
        <dbReference type="Proteomes" id="UP000492821"/>
    </source>
</evidence>
<feature type="chain" id="PRO_5028961685" evidence="1">
    <location>
        <begin position="19"/>
        <end position="673"/>
    </location>
</feature>
<keyword evidence="1" id="KW-0732">Signal</keyword>